<evidence type="ECO:0000256" key="1">
    <source>
        <dbReference type="ARBA" id="ARBA00010751"/>
    </source>
</evidence>
<evidence type="ECO:0000313" key="4">
    <source>
        <dbReference type="Proteomes" id="UP001595921"/>
    </source>
</evidence>
<dbReference type="RefSeq" id="WP_267624862.1">
    <property type="nucleotide sequence ID" value="NZ_JAODIW010000010.1"/>
</dbReference>
<keyword evidence="4" id="KW-1185">Reference proteome</keyword>
<dbReference type="PANTHER" id="PTHR34068:SF2">
    <property type="entry name" value="UPF0145 PROTEIN SCO3412"/>
    <property type="match status" value="1"/>
</dbReference>
<dbReference type="AlphaFoldDB" id="A0ABD5P7N5"/>
<dbReference type="EMBL" id="JBHSDS010000001">
    <property type="protein sequence ID" value="MFC4356509.1"/>
    <property type="molecule type" value="Genomic_DNA"/>
</dbReference>
<proteinExistence type="inferred from homology"/>
<name>A0ABD5P7N5_9EURY</name>
<dbReference type="HAMAP" id="MF_00338">
    <property type="entry name" value="UPF0145"/>
    <property type="match status" value="1"/>
</dbReference>
<dbReference type="Pfam" id="PF01906">
    <property type="entry name" value="YbjQ_1"/>
    <property type="match status" value="1"/>
</dbReference>
<dbReference type="PANTHER" id="PTHR34068">
    <property type="entry name" value="UPF0145 PROTEIN YBJQ"/>
    <property type="match status" value="1"/>
</dbReference>
<comment type="similarity">
    <text evidence="1 2">Belongs to the UPF0145 family.</text>
</comment>
<dbReference type="InterPro" id="IPR035439">
    <property type="entry name" value="UPF0145_dom_sf"/>
</dbReference>
<accession>A0ABD5P7N5</accession>
<dbReference type="SUPFAM" id="SSF117782">
    <property type="entry name" value="YbjQ-like"/>
    <property type="match status" value="1"/>
</dbReference>
<dbReference type="InterPro" id="IPR002765">
    <property type="entry name" value="UPF0145_YbjQ-like"/>
</dbReference>
<dbReference type="Gene3D" id="3.30.110.70">
    <property type="entry name" value="Hypothetical protein apc22750. Chain B"/>
    <property type="match status" value="1"/>
</dbReference>
<dbReference type="Proteomes" id="UP001595921">
    <property type="component" value="Unassembled WGS sequence"/>
</dbReference>
<protein>
    <recommendedName>
        <fullName evidence="2">UPF0145 protein ACFO0N_00935</fullName>
    </recommendedName>
</protein>
<evidence type="ECO:0000256" key="2">
    <source>
        <dbReference type="HAMAP-Rule" id="MF_00338"/>
    </source>
</evidence>
<comment type="caution">
    <text evidence="3">The sequence shown here is derived from an EMBL/GenBank/DDBJ whole genome shotgun (WGS) entry which is preliminary data.</text>
</comment>
<gene>
    <name evidence="3" type="ORF">ACFO0N_00935</name>
</gene>
<reference evidence="3 4" key="1">
    <citation type="journal article" date="2019" name="Int. J. Syst. Evol. Microbiol.">
        <title>The Global Catalogue of Microorganisms (GCM) 10K type strain sequencing project: providing services to taxonomists for standard genome sequencing and annotation.</title>
        <authorList>
            <consortium name="The Broad Institute Genomics Platform"/>
            <consortium name="The Broad Institute Genome Sequencing Center for Infectious Disease"/>
            <person name="Wu L."/>
            <person name="Ma J."/>
        </authorList>
    </citation>
    <scope>NUCLEOTIDE SEQUENCE [LARGE SCALE GENOMIC DNA]</scope>
    <source>
        <strain evidence="3 4">CGMCC 1.12553</strain>
    </source>
</reference>
<organism evidence="3 4">
    <name type="scientific">Halobium salinum</name>
    <dbReference type="NCBI Taxonomy" id="1364940"/>
    <lineage>
        <taxon>Archaea</taxon>
        <taxon>Methanobacteriati</taxon>
        <taxon>Methanobacteriota</taxon>
        <taxon>Stenosarchaea group</taxon>
        <taxon>Halobacteria</taxon>
        <taxon>Halobacteriales</taxon>
        <taxon>Haloferacaceae</taxon>
        <taxon>Halobium</taxon>
    </lineage>
</organism>
<evidence type="ECO:0000313" key="3">
    <source>
        <dbReference type="EMBL" id="MFC4356509.1"/>
    </source>
</evidence>
<sequence length="104" mass="11062">MEVTSTETVPGRDVAESLGIVRGNTVRSRNVGSDFAQGLKNIVGGELKGYTKLLGDSRDEAVERMLAEAEETGADAVVNLRFETGSVAQNSVEMLAYGTAVRLE</sequence>